<keyword evidence="7" id="KW-0472">Membrane</keyword>
<dbReference type="SMART" id="SM00388">
    <property type="entry name" value="HisKA"/>
    <property type="match status" value="1"/>
</dbReference>
<dbReference type="InterPro" id="IPR011006">
    <property type="entry name" value="CheY-like_superfamily"/>
</dbReference>
<evidence type="ECO:0000259" key="9">
    <source>
        <dbReference type="PROSITE" id="PS50110"/>
    </source>
</evidence>
<dbReference type="EMBL" id="JAPMOU010000025">
    <property type="protein sequence ID" value="MDE1463862.1"/>
    <property type="molecule type" value="Genomic_DNA"/>
</dbReference>
<dbReference type="CDD" id="cd17546">
    <property type="entry name" value="REC_hyHK_CKI1_RcsC-like"/>
    <property type="match status" value="1"/>
</dbReference>
<keyword evidence="10" id="KW-0067">ATP-binding</keyword>
<keyword evidence="11" id="KW-1185">Reference proteome</keyword>
<evidence type="ECO:0000256" key="3">
    <source>
        <dbReference type="ARBA" id="ARBA00022553"/>
    </source>
</evidence>
<feature type="domain" description="Response regulatory" evidence="9">
    <location>
        <begin position="669"/>
        <end position="785"/>
    </location>
</feature>
<dbReference type="SMART" id="SM00387">
    <property type="entry name" value="HATPase_c"/>
    <property type="match status" value="1"/>
</dbReference>
<dbReference type="InterPro" id="IPR001789">
    <property type="entry name" value="Sig_transdc_resp-reg_receiver"/>
</dbReference>
<proteinExistence type="predicted"/>
<dbReference type="Pfam" id="PF00512">
    <property type="entry name" value="HisKA"/>
    <property type="match status" value="1"/>
</dbReference>
<protein>
    <recommendedName>
        <fullName evidence="2">histidine kinase</fullName>
        <ecNumber evidence="2">2.7.13.3</ecNumber>
    </recommendedName>
</protein>
<gene>
    <name evidence="10" type="ORF">ORQ98_18065</name>
</gene>
<dbReference type="GO" id="GO:0005524">
    <property type="term" value="F:ATP binding"/>
    <property type="evidence" value="ECO:0007669"/>
    <property type="project" value="UniProtKB-KW"/>
</dbReference>
<feature type="domain" description="Histidine kinase" evidence="8">
    <location>
        <begin position="298"/>
        <end position="519"/>
    </location>
</feature>
<feature type="transmembrane region" description="Helical" evidence="7">
    <location>
        <begin position="20"/>
        <end position="39"/>
    </location>
</feature>
<name>A0ABT5UC09_9GAMM</name>
<dbReference type="InterPro" id="IPR036890">
    <property type="entry name" value="HATPase_C_sf"/>
</dbReference>
<dbReference type="Gene3D" id="3.30.565.10">
    <property type="entry name" value="Histidine kinase-like ATPase, C-terminal domain"/>
    <property type="match status" value="1"/>
</dbReference>
<evidence type="ECO:0000313" key="10">
    <source>
        <dbReference type="EMBL" id="MDE1463862.1"/>
    </source>
</evidence>
<keyword evidence="3 5" id="KW-0597">Phosphoprotein</keyword>
<dbReference type="PROSITE" id="PS50110">
    <property type="entry name" value="RESPONSE_REGULATORY"/>
    <property type="match status" value="1"/>
</dbReference>
<comment type="catalytic activity">
    <reaction evidence="1">
        <text>ATP + protein L-histidine = ADP + protein N-phospho-L-histidine.</text>
        <dbReference type="EC" id="2.7.13.3"/>
    </reaction>
</comment>
<dbReference type="Gene3D" id="3.40.50.2300">
    <property type="match status" value="1"/>
</dbReference>
<dbReference type="PROSITE" id="PS50109">
    <property type="entry name" value="HIS_KIN"/>
    <property type="match status" value="1"/>
</dbReference>
<dbReference type="InterPro" id="IPR005467">
    <property type="entry name" value="His_kinase_dom"/>
</dbReference>
<dbReference type="SUPFAM" id="SSF52172">
    <property type="entry name" value="CheY-like"/>
    <property type="match status" value="1"/>
</dbReference>
<dbReference type="SUPFAM" id="SSF47384">
    <property type="entry name" value="Homodimeric domain of signal transducing histidine kinase"/>
    <property type="match status" value="1"/>
</dbReference>
<dbReference type="Gene3D" id="1.10.287.130">
    <property type="match status" value="1"/>
</dbReference>
<dbReference type="InterPro" id="IPR003594">
    <property type="entry name" value="HATPase_dom"/>
</dbReference>
<keyword evidence="7" id="KW-1133">Transmembrane helix</keyword>
<dbReference type="PANTHER" id="PTHR45339">
    <property type="entry name" value="HYBRID SIGNAL TRANSDUCTION HISTIDINE KINASE J"/>
    <property type="match status" value="1"/>
</dbReference>
<evidence type="ECO:0000256" key="5">
    <source>
        <dbReference type="PROSITE-ProRule" id="PRU00169"/>
    </source>
</evidence>
<keyword evidence="7" id="KW-0812">Transmembrane</keyword>
<evidence type="ECO:0000313" key="11">
    <source>
        <dbReference type="Proteomes" id="UP001528823"/>
    </source>
</evidence>
<dbReference type="InterPro" id="IPR036097">
    <property type="entry name" value="HisK_dim/P_sf"/>
</dbReference>
<feature type="transmembrane region" description="Helical" evidence="7">
    <location>
        <begin position="164"/>
        <end position="183"/>
    </location>
</feature>
<evidence type="ECO:0000256" key="2">
    <source>
        <dbReference type="ARBA" id="ARBA00012438"/>
    </source>
</evidence>
<evidence type="ECO:0000259" key="8">
    <source>
        <dbReference type="PROSITE" id="PS50109"/>
    </source>
</evidence>
<dbReference type="Gene3D" id="6.10.340.10">
    <property type="match status" value="1"/>
</dbReference>
<dbReference type="Proteomes" id="UP001528823">
    <property type="component" value="Unassembled WGS sequence"/>
</dbReference>
<dbReference type="CDD" id="cd00082">
    <property type="entry name" value="HisKA"/>
    <property type="match status" value="1"/>
</dbReference>
<feature type="modified residue" description="4-aspartylphosphate" evidence="5">
    <location>
        <position position="718"/>
    </location>
</feature>
<evidence type="ECO:0000256" key="4">
    <source>
        <dbReference type="ARBA" id="ARBA00023012"/>
    </source>
</evidence>
<keyword evidence="4" id="KW-0902">Two-component regulatory system</keyword>
<comment type="caution">
    <text evidence="10">The sequence shown here is derived from an EMBL/GenBank/DDBJ whole genome shotgun (WGS) entry which is preliminary data.</text>
</comment>
<dbReference type="InterPro" id="IPR003661">
    <property type="entry name" value="HisK_dim/P_dom"/>
</dbReference>
<accession>A0ABT5UC09</accession>
<evidence type="ECO:0000256" key="7">
    <source>
        <dbReference type="SAM" id="Phobius"/>
    </source>
</evidence>
<keyword evidence="6" id="KW-0175">Coiled coil</keyword>
<dbReference type="SUPFAM" id="SSF55874">
    <property type="entry name" value="ATPase domain of HSP90 chaperone/DNA topoisomerase II/histidine kinase"/>
    <property type="match status" value="1"/>
</dbReference>
<reference evidence="10 11" key="1">
    <citation type="submission" date="2022-11" db="EMBL/GenBank/DDBJ databases">
        <title>Spartinivicinus poritis sp. nov., isolated from scleractinian coral Porites lutea.</title>
        <authorList>
            <person name="Zhang G."/>
            <person name="Cai L."/>
            <person name="Wei Q."/>
        </authorList>
    </citation>
    <scope>NUCLEOTIDE SEQUENCE [LARGE SCALE GENOMIC DNA]</scope>
    <source>
        <strain evidence="10 11">A2-2</strain>
    </source>
</reference>
<evidence type="ECO:0000256" key="6">
    <source>
        <dbReference type="SAM" id="Coils"/>
    </source>
</evidence>
<organism evidence="10 11">
    <name type="scientific">Spartinivicinus poritis</name>
    <dbReference type="NCBI Taxonomy" id="2994640"/>
    <lineage>
        <taxon>Bacteria</taxon>
        <taxon>Pseudomonadati</taxon>
        <taxon>Pseudomonadota</taxon>
        <taxon>Gammaproteobacteria</taxon>
        <taxon>Oceanospirillales</taxon>
        <taxon>Zooshikellaceae</taxon>
        <taxon>Spartinivicinus</taxon>
    </lineage>
</organism>
<keyword evidence="10" id="KW-0547">Nucleotide-binding</keyword>
<dbReference type="EC" id="2.7.13.3" evidence="2"/>
<dbReference type="Pfam" id="PF00072">
    <property type="entry name" value="Response_reg"/>
    <property type="match status" value="1"/>
</dbReference>
<feature type="coiled-coil region" evidence="6">
    <location>
        <begin position="239"/>
        <end position="298"/>
    </location>
</feature>
<evidence type="ECO:0000256" key="1">
    <source>
        <dbReference type="ARBA" id="ARBA00000085"/>
    </source>
</evidence>
<dbReference type="CDD" id="cd16922">
    <property type="entry name" value="HATPase_EvgS-ArcB-TorS-like"/>
    <property type="match status" value="1"/>
</dbReference>
<dbReference type="InterPro" id="IPR004358">
    <property type="entry name" value="Sig_transdc_His_kin-like_C"/>
</dbReference>
<dbReference type="Pfam" id="PF02518">
    <property type="entry name" value="HATPase_c"/>
    <property type="match status" value="1"/>
</dbReference>
<dbReference type="PRINTS" id="PR00344">
    <property type="entry name" value="BCTRLSENSOR"/>
</dbReference>
<sequence length="794" mass="89437">MNIKFTERLSYKQARNTVLLAFFIGTLLSFVQVAMDFSYEKTFIDHQIKSIIDITRNPAARMAYNIDTELSQELVNGLLESPTIISAQLLDNSGVVLAQAREPVQAAPYRDLSDFLFGKTRHYREILHIDYNPQERLGILEIEIDTYAIGANFLQRAAMTLITGFIRSLFLSIILLLLFYAMLTKPLVGIIRSMRQLDPEQDETAKLPCPPGHERDEIGELVSSTNQHFTSISSHLKKRHQAEDQLRHYLTELETIVDERTSELLAANKKLQSSNDMLNRARQEAERMANARAAFLANMSHEIRTPINGVLGMIGLTLDTDLTPEQKQQLTIAYNSGKVLIQLLNDILDLSKFESGKLLLEQVEFDLRDTIEDVVNLFSQNATDKHLSLECDIDPAIPENLVGDPTRIHQILGNLVSNAIKFTAEGCVKVAASILKESPAEFAIQFEVSDTGIGISQETIDEVFKPFSQADESIHRKYGGTGLGLALSKNLAEAMGGSLKVQSVLDKGSTFTVILPLPKPEQVHHIEIDQQLRQHHVLIYCHEALQETLSHYFSYWQMPHTLLENQTPLVSQLQDRQLAPYSCIILDNPGVIQEFYNLAPDINIIYATPHQSLLTRQEVELLHINQQLPLPLRRNDLYQTLLTTFHISTPESNITPIQTTTDTHAPSYQLLVVEDNHINQMVAKGMLEKLGHQVTLASHGQDCIDLCEENIFDLIFMDCNMPVLDGYAATHQLRHNSATQHIPIVALTANALSHDRQKCLNAGMDDYIAKPFKSEQLRQVIDKWIPPKPSQKTA</sequence>
<dbReference type="PANTHER" id="PTHR45339:SF1">
    <property type="entry name" value="HYBRID SIGNAL TRANSDUCTION HISTIDINE KINASE J"/>
    <property type="match status" value="1"/>
</dbReference>
<dbReference type="SMART" id="SM00448">
    <property type="entry name" value="REC"/>
    <property type="match status" value="1"/>
</dbReference>
<dbReference type="RefSeq" id="WP_274690196.1">
    <property type="nucleotide sequence ID" value="NZ_JAPMOU010000025.1"/>
</dbReference>